<feature type="compositionally biased region" description="Low complexity" evidence="1">
    <location>
        <begin position="548"/>
        <end position="561"/>
    </location>
</feature>
<protein>
    <recommendedName>
        <fullName evidence="2">Orc1-like AAA ATPase domain-containing protein</fullName>
    </recommendedName>
</protein>
<gene>
    <name evidence="3" type="ORF">GCM10018772_70110</name>
</gene>
<accession>A0A919B1F5</accession>
<dbReference type="EMBL" id="BNBI01000024">
    <property type="protein sequence ID" value="GHF34439.1"/>
    <property type="molecule type" value="Genomic_DNA"/>
</dbReference>
<evidence type="ECO:0000313" key="4">
    <source>
        <dbReference type="Proteomes" id="UP000630718"/>
    </source>
</evidence>
<dbReference type="Proteomes" id="UP000630718">
    <property type="component" value="Unassembled WGS sequence"/>
</dbReference>
<dbReference type="RefSeq" id="WP_190208513.1">
    <property type="nucleotide sequence ID" value="NZ_BNBI01000024.1"/>
</dbReference>
<sequence>MENVISTASRAAGDRKRVFVGRQEELELFREVAGDTSQLGVFYVHGPGGVGKSSLLRRFVEEARGRGRTVVEVDGRWLDPSPAAFEAAVGAVPEASVLVIDTFERCQGLEEWLRERYLPALPHDTTVVVAGREAPSSDWYLDSAWDDTLHVIPLGDLTHEDALHLIRARGVPPHLHESVISFAGRYPLALSLTAAVVSRRMASSMDWEPTPNVVEMLLRRLVGTTPSPMHRHALEVCAHAMTTSEELLRDVFGEEDAVVLFEWLRGLPFVESGQEGVYPHDVVREALDSDLRWRDFTGYRKMHYAVRDYAVRQVRSASGPAVLMAARAANYLLHHGPFKMAYHSWRGNGEVYETPYRPQDRPTLLSMAATARDGAPVTDVEYWLERQPHAFRLYWNSATGEPLGFLAHLACEEFTAEDAAADPVVAALRRDHSEALPAPGSGVLRLARYLVQRDGKERPSPAFDLMRLTVLADWLRTDRLAWSGRVLSDRAFWEKEMAFLGHRTVDTGRTPDGRPHTVFVMDWQTLPVDLWLETLSRRMLFGPDTEAVTAPAAPETAPGTSPSGGPELSDEQWEEAVREVFRAWRHEDVLAASPLLRLLPAGTPRESLELLRGHVLETVESLRADLTTAKYHHALTATYLGRPTTQRGAAARLGTPFSTYRRHLDNGLAETTVRLRRRLTPQ</sequence>
<dbReference type="InterPro" id="IPR027417">
    <property type="entry name" value="P-loop_NTPase"/>
</dbReference>
<dbReference type="InterPro" id="IPR041664">
    <property type="entry name" value="AAA_16"/>
</dbReference>
<comment type="caution">
    <text evidence="3">The sequence shown here is derived from an EMBL/GenBank/DDBJ whole genome shotgun (WGS) entry which is preliminary data.</text>
</comment>
<keyword evidence="4" id="KW-1185">Reference proteome</keyword>
<evidence type="ECO:0000313" key="3">
    <source>
        <dbReference type="EMBL" id="GHF34439.1"/>
    </source>
</evidence>
<dbReference type="Gene3D" id="3.40.50.300">
    <property type="entry name" value="P-loop containing nucleotide triphosphate hydrolases"/>
    <property type="match status" value="1"/>
</dbReference>
<feature type="region of interest" description="Disordered" evidence="1">
    <location>
        <begin position="548"/>
        <end position="571"/>
    </location>
</feature>
<name>A0A919B1F5_9ACTN</name>
<reference evidence="3" key="1">
    <citation type="journal article" date="2014" name="Int. J. Syst. Evol. Microbiol.">
        <title>Complete genome sequence of Corynebacterium casei LMG S-19264T (=DSM 44701T), isolated from a smear-ripened cheese.</title>
        <authorList>
            <consortium name="US DOE Joint Genome Institute (JGI-PGF)"/>
            <person name="Walter F."/>
            <person name="Albersmeier A."/>
            <person name="Kalinowski J."/>
            <person name="Ruckert C."/>
        </authorList>
    </citation>
    <scope>NUCLEOTIDE SEQUENCE</scope>
    <source>
        <strain evidence="3">JCM 4477</strain>
    </source>
</reference>
<feature type="domain" description="Orc1-like AAA ATPase" evidence="2">
    <location>
        <begin position="19"/>
        <end position="77"/>
    </location>
</feature>
<dbReference type="Pfam" id="PF13191">
    <property type="entry name" value="AAA_16"/>
    <property type="match status" value="1"/>
</dbReference>
<proteinExistence type="predicted"/>
<dbReference type="AlphaFoldDB" id="A0A919B1F5"/>
<evidence type="ECO:0000259" key="2">
    <source>
        <dbReference type="Pfam" id="PF13191"/>
    </source>
</evidence>
<evidence type="ECO:0000256" key="1">
    <source>
        <dbReference type="SAM" id="MobiDB-lite"/>
    </source>
</evidence>
<reference evidence="3" key="2">
    <citation type="submission" date="2020-09" db="EMBL/GenBank/DDBJ databases">
        <authorList>
            <person name="Sun Q."/>
            <person name="Ohkuma M."/>
        </authorList>
    </citation>
    <scope>NUCLEOTIDE SEQUENCE</scope>
    <source>
        <strain evidence="3">JCM 4477</strain>
    </source>
</reference>
<organism evidence="3 4">
    <name type="scientific">Streptomyces fumanus</name>
    <dbReference type="NCBI Taxonomy" id="67302"/>
    <lineage>
        <taxon>Bacteria</taxon>
        <taxon>Bacillati</taxon>
        <taxon>Actinomycetota</taxon>
        <taxon>Actinomycetes</taxon>
        <taxon>Kitasatosporales</taxon>
        <taxon>Streptomycetaceae</taxon>
        <taxon>Streptomyces</taxon>
    </lineage>
</organism>
<dbReference type="SUPFAM" id="SSF52540">
    <property type="entry name" value="P-loop containing nucleoside triphosphate hydrolases"/>
    <property type="match status" value="1"/>
</dbReference>